<comment type="catalytic activity">
    <reaction evidence="9">
        <text>a 5'-end NAD(+)-phospho-ribonucleoside in mRNA + H2O = a 5'-end phospho-adenosine-phospho-ribonucleoside in mRNA + beta-nicotinamide D-ribonucleotide + 2 H(+)</text>
        <dbReference type="Rhea" id="RHEA:60876"/>
        <dbReference type="Rhea" id="RHEA-COMP:15698"/>
        <dbReference type="Rhea" id="RHEA-COMP:15719"/>
        <dbReference type="ChEBI" id="CHEBI:14649"/>
        <dbReference type="ChEBI" id="CHEBI:15377"/>
        <dbReference type="ChEBI" id="CHEBI:15378"/>
        <dbReference type="ChEBI" id="CHEBI:144029"/>
        <dbReference type="ChEBI" id="CHEBI:144051"/>
    </reaction>
    <physiologicalReaction direction="left-to-right" evidence="9">
        <dbReference type="Rhea" id="RHEA:60877"/>
    </physiologicalReaction>
</comment>
<evidence type="ECO:0000256" key="9">
    <source>
        <dbReference type="ARBA" id="ARBA00023679"/>
    </source>
</evidence>
<dbReference type="InterPro" id="IPR000086">
    <property type="entry name" value="NUDIX_hydrolase_dom"/>
</dbReference>
<dbReference type="Pfam" id="PF00293">
    <property type="entry name" value="NUDIX"/>
    <property type="match status" value="1"/>
</dbReference>
<comment type="cofactor">
    <cofactor evidence="1">
        <name>Mg(2+)</name>
        <dbReference type="ChEBI" id="CHEBI:18420"/>
    </cofactor>
</comment>
<dbReference type="GO" id="GO:0046872">
    <property type="term" value="F:metal ion binding"/>
    <property type="evidence" value="ECO:0007669"/>
    <property type="project" value="UniProtKB-KW"/>
</dbReference>
<evidence type="ECO:0000256" key="6">
    <source>
        <dbReference type="ARBA" id="ARBA00022801"/>
    </source>
</evidence>
<dbReference type="GO" id="GO:0006742">
    <property type="term" value="P:NADP+ catabolic process"/>
    <property type="evidence" value="ECO:0007669"/>
    <property type="project" value="TreeGrafter"/>
</dbReference>
<keyword evidence="8" id="KW-0520">NAD</keyword>
<evidence type="ECO:0000313" key="12">
    <source>
        <dbReference type="Proteomes" id="UP000238308"/>
    </source>
</evidence>
<dbReference type="InterPro" id="IPR050241">
    <property type="entry name" value="NAD-cap_RNA_hydrolase_NudC"/>
</dbReference>
<protein>
    <recommendedName>
        <fullName evidence="4">NAD(+) diphosphatase</fullName>
        <ecNumber evidence="4">3.6.1.22</ecNumber>
    </recommendedName>
</protein>
<dbReference type="InterPro" id="IPR015797">
    <property type="entry name" value="NUDIX_hydrolase-like_dom_sf"/>
</dbReference>
<evidence type="ECO:0000256" key="1">
    <source>
        <dbReference type="ARBA" id="ARBA00001946"/>
    </source>
</evidence>
<dbReference type="CDD" id="cd03429">
    <property type="entry name" value="NUDIX_NADH_pyrophosphatase_Nudt13"/>
    <property type="match status" value="1"/>
</dbReference>
<evidence type="ECO:0000256" key="7">
    <source>
        <dbReference type="ARBA" id="ARBA00022842"/>
    </source>
</evidence>
<dbReference type="PROSITE" id="PS00893">
    <property type="entry name" value="NUDIX_BOX"/>
    <property type="match status" value="1"/>
</dbReference>
<dbReference type="PANTHER" id="PTHR42904">
    <property type="entry name" value="NUDIX HYDROLASE, NUDC SUBFAMILY"/>
    <property type="match status" value="1"/>
</dbReference>
<proteinExistence type="inferred from homology"/>
<dbReference type="PANTHER" id="PTHR42904:SF6">
    <property type="entry name" value="NAD-CAPPED RNA HYDROLASE NUDT12"/>
    <property type="match status" value="1"/>
</dbReference>
<keyword evidence="12" id="KW-1185">Reference proteome</keyword>
<evidence type="ECO:0000256" key="8">
    <source>
        <dbReference type="ARBA" id="ARBA00023027"/>
    </source>
</evidence>
<feature type="domain" description="Nudix hydrolase" evidence="10">
    <location>
        <begin position="129"/>
        <end position="253"/>
    </location>
</feature>
<dbReference type="InterPro" id="IPR049734">
    <property type="entry name" value="NudC-like_C"/>
</dbReference>
<dbReference type="Proteomes" id="UP000238308">
    <property type="component" value="Unassembled WGS sequence"/>
</dbReference>
<comment type="cofactor">
    <cofactor evidence="2">
        <name>Zn(2+)</name>
        <dbReference type="ChEBI" id="CHEBI:29105"/>
    </cofactor>
</comment>
<dbReference type="OrthoDB" id="9791656at2"/>
<dbReference type="RefSeq" id="WP_106228556.1">
    <property type="nucleotide sequence ID" value="NZ_PVTV01000017.1"/>
</dbReference>
<evidence type="ECO:0000256" key="2">
    <source>
        <dbReference type="ARBA" id="ARBA00001947"/>
    </source>
</evidence>
<dbReference type="PROSITE" id="PS51462">
    <property type="entry name" value="NUDIX"/>
    <property type="match status" value="1"/>
</dbReference>
<dbReference type="GO" id="GO:0019677">
    <property type="term" value="P:NAD+ catabolic process"/>
    <property type="evidence" value="ECO:0007669"/>
    <property type="project" value="TreeGrafter"/>
</dbReference>
<keyword evidence="6" id="KW-0378">Hydrolase</keyword>
<dbReference type="Gene3D" id="3.90.79.20">
    <property type="match status" value="1"/>
</dbReference>
<keyword evidence="7" id="KW-0460">Magnesium</keyword>
<sequence length="259" mass="28824">MSQICYWLLRQQNQLLVSIDDNGVAMFPRARADEFGGLVDPILVGHYQGDPCYASEFTDLPAHIAGQLTPVRSLFSMAGPEVFALAGRATQLMDWKKNHRFCGHCSTPTQVKSTEFATECPACGLVCYPRISPAIMVLIRRGKNELLLGRSPHFKPGMFSALAGFVEAGESLEECARREVREEVGVEIGEMEYFQSQSWPFPNSLMIAFFAEYVSGEITPDPAEIEDAAWFSIDDLPTLPDRVSIARRLIDEAIARSRV</sequence>
<comment type="similarity">
    <text evidence="3">Belongs to the Nudix hydrolase family. NudC subfamily.</text>
</comment>
<evidence type="ECO:0000259" key="10">
    <source>
        <dbReference type="PROSITE" id="PS51462"/>
    </source>
</evidence>
<evidence type="ECO:0000256" key="5">
    <source>
        <dbReference type="ARBA" id="ARBA00022723"/>
    </source>
</evidence>
<dbReference type="InterPro" id="IPR015376">
    <property type="entry name" value="Znr_NADH_PPase"/>
</dbReference>
<evidence type="ECO:0000256" key="3">
    <source>
        <dbReference type="ARBA" id="ARBA00009595"/>
    </source>
</evidence>
<dbReference type="Pfam" id="PF09296">
    <property type="entry name" value="NUDIX-like"/>
    <property type="match status" value="1"/>
</dbReference>
<comment type="caution">
    <text evidence="11">The sequence shown here is derived from an EMBL/GenBank/DDBJ whole genome shotgun (WGS) entry which is preliminary data.</text>
</comment>
<dbReference type="GO" id="GO:0035529">
    <property type="term" value="F:NADH pyrophosphatase activity"/>
    <property type="evidence" value="ECO:0007669"/>
    <property type="project" value="TreeGrafter"/>
</dbReference>
<reference evidence="11 12" key="1">
    <citation type="submission" date="2018-03" db="EMBL/GenBank/DDBJ databases">
        <title>Genomic Encyclopedia of Type Strains, Phase III (KMG-III): the genomes of soil and plant-associated and newly described type strains.</title>
        <authorList>
            <person name="Whitman W."/>
        </authorList>
    </citation>
    <scope>NUCLEOTIDE SEQUENCE [LARGE SCALE GENOMIC DNA]</scope>
    <source>
        <strain evidence="11 12">MWH-P2sevCIIIb</strain>
    </source>
</reference>
<dbReference type="InterPro" id="IPR020084">
    <property type="entry name" value="NUDIX_hydrolase_CS"/>
</dbReference>
<dbReference type="InterPro" id="IPR015375">
    <property type="entry name" value="NADH_PPase-like_N"/>
</dbReference>
<dbReference type="EC" id="3.6.1.22" evidence="4"/>
<keyword evidence="5" id="KW-0479">Metal-binding</keyword>
<evidence type="ECO:0000313" key="11">
    <source>
        <dbReference type="EMBL" id="PRY96490.1"/>
    </source>
</evidence>
<dbReference type="AlphaFoldDB" id="A0A2T0XC34"/>
<dbReference type="Pfam" id="PF09297">
    <property type="entry name" value="Zn_ribbon_NUD"/>
    <property type="match status" value="1"/>
</dbReference>
<dbReference type="SUPFAM" id="SSF55811">
    <property type="entry name" value="Nudix"/>
    <property type="match status" value="2"/>
</dbReference>
<dbReference type="Gene3D" id="3.90.79.10">
    <property type="entry name" value="Nucleoside Triphosphate Pyrophosphohydrolase"/>
    <property type="match status" value="1"/>
</dbReference>
<evidence type="ECO:0000256" key="4">
    <source>
        <dbReference type="ARBA" id="ARBA00012381"/>
    </source>
</evidence>
<accession>A0A2T0XC34</accession>
<dbReference type="NCBIfam" id="NF001299">
    <property type="entry name" value="PRK00241.1"/>
    <property type="match status" value="1"/>
</dbReference>
<gene>
    <name evidence="11" type="ORF">BCM14_2730</name>
</gene>
<name>A0A2T0XC34_9BURK</name>
<dbReference type="EMBL" id="PVTV01000017">
    <property type="protein sequence ID" value="PRY96490.1"/>
    <property type="molecule type" value="Genomic_DNA"/>
</dbReference>
<organism evidence="11 12">
    <name type="scientific">Jezberella montanilacus</name>
    <dbReference type="NCBI Taxonomy" id="323426"/>
    <lineage>
        <taxon>Bacteria</taxon>
        <taxon>Pseudomonadati</taxon>
        <taxon>Pseudomonadota</taxon>
        <taxon>Betaproteobacteria</taxon>
        <taxon>Burkholderiales</taxon>
        <taxon>Alcaligenaceae</taxon>
        <taxon>Jezberella</taxon>
    </lineage>
</organism>
<dbReference type="GO" id="GO:0005829">
    <property type="term" value="C:cytosol"/>
    <property type="evidence" value="ECO:0007669"/>
    <property type="project" value="TreeGrafter"/>
</dbReference>